<dbReference type="SUPFAM" id="SSF117281">
    <property type="entry name" value="Kelch motif"/>
    <property type="match status" value="1"/>
</dbReference>
<proteinExistence type="predicted"/>
<dbReference type="OrthoDB" id="191037at2759"/>
<dbReference type="InterPro" id="IPR015915">
    <property type="entry name" value="Kelch-typ_b-propeller"/>
</dbReference>
<evidence type="ECO:0000313" key="3">
    <source>
        <dbReference type="Proteomes" id="UP000241394"/>
    </source>
</evidence>
<dbReference type="GO" id="GO:2000762">
    <property type="term" value="P:regulation of phenylpropanoid metabolic process"/>
    <property type="evidence" value="ECO:0007669"/>
    <property type="project" value="InterPro"/>
</dbReference>
<name>A0A2R6PUW7_ACTCC</name>
<evidence type="ECO:0000313" key="2">
    <source>
        <dbReference type="EMBL" id="PSR96846.1"/>
    </source>
</evidence>
<dbReference type="InterPro" id="IPR036047">
    <property type="entry name" value="F-box-like_dom_sf"/>
</dbReference>
<dbReference type="CDD" id="cd22152">
    <property type="entry name" value="F-box_AtAFR-like"/>
    <property type="match status" value="1"/>
</dbReference>
<accession>A0A2R6PUW7</accession>
<dbReference type="InterPro" id="IPR044595">
    <property type="entry name" value="KMD1-4"/>
</dbReference>
<dbReference type="Gramene" id="PSR96846">
    <property type="protein sequence ID" value="PSR96846"/>
    <property type="gene ID" value="CEY00_Acc26900"/>
</dbReference>
<evidence type="ECO:0000259" key="1">
    <source>
        <dbReference type="Pfam" id="PF00646"/>
    </source>
</evidence>
<organism evidence="2 3">
    <name type="scientific">Actinidia chinensis var. chinensis</name>
    <name type="common">Chinese soft-hair kiwi</name>
    <dbReference type="NCBI Taxonomy" id="1590841"/>
    <lineage>
        <taxon>Eukaryota</taxon>
        <taxon>Viridiplantae</taxon>
        <taxon>Streptophyta</taxon>
        <taxon>Embryophyta</taxon>
        <taxon>Tracheophyta</taxon>
        <taxon>Spermatophyta</taxon>
        <taxon>Magnoliopsida</taxon>
        <taxon>eudicotyledons</taxon>
        <taxon>Gunneridae</taxon>
        <taxon>Pentapetalae</taxon>
        <taxon>asterids</taxon>
        <taxon>Ericales</taxon>
        <taxon>Actinidiaceae</taxon>
        <taxon>Actinidia</taxon>
    </lineage>
</organism>
<dbReference type="Gene3D" id="2.120.10.80">
    <property type="entry name" value="Kelch-type beta propeller"/>
    <property type="match status" value="1"/>
</dbReference>
<dbReference type="PANTHER" id="PTHR46407:SF3">
    <property type="entry name" value="OS02G0208700 PROTEIN"/>
    <property type="match status" value="1"/>
</dbReference>
<sequence>MVNSFTELLPGLPNDIALECLIRVPFEELSVAASVCKGWKTEIELPRFCQHRKAVGFAQSVMVVVQARVDPTRKPLVGKLRLRAPLVYRLTLFESKTGSWSELPSVPGFPYGVPMLCHVAGVGSELVVIGGCNPMTWKVSNSVFIYNFITNTWRCGASMPGARRLYFGCASDSNQMVYIAGGHDDNKYALRSALAYDVAKDVWIQLPDMAKRRDECKGVFHCGKFHVMGGYSTEIQGRFRKDAEAFDAVTWQWDPVQRNFLKATMCPNTSVDGGDGRLYMCHKNNVILRENAKWQVLVGLPVEVCNVATMAVWQGKLLVNGSASFGEPRNSYVMDLEDYKWAKIDAPNKFSGHIQSSCCLEI</sequence>
<dbReference type="OMA" id="KLWQREI"/>
<dbReference type="Pfam" id="PF00646">
    <property type="entry name" value="F-box"/>
    <property type="match status" value="1"/>
</dbReference>
<reference evidence="3" key="2">
    <citation type="journal article" date="2018" name="BMC Genomics">
        <title>A manually annotated Actinidia chinensis var. chinensis (kiwifruit) genome highlights the challenges associated with draft genomes and gene prediction in plants.</title>
        <authorList>
            <person name="Pilkington S.M."/>
            <person name="Crowhurst R."/>
            <person name="Hilario E."/>
            <person name="Nardozza S."/>
            <person name="Fraser L."/>
            <person name="Peng Y."/>
            <person name="Gunaseelan K."/>
            <person name="Simpson R."/>
            <person name="Tahir J."/>
            <person name="Deroles S.C."/>
            <person name="Templeton K."/>
            <person name="Luo Z."/>
            <person name="Davy M."/>
            <person name="Cheng C."/>
            <person name="McNeilage M."/>
            <person name="Scaglione D."/>
            <person name="Liu Y."/>
            <person name="Zhang Q."/>
            <person name="Datson P."/>
            <person name="De Silva N."/>
            <person name="Gardiner S.E."/>
            <person name="Bassett H."/>
            <person name="Chagne D."/>
            <person name="McCallum J."/>
            <person name="Dzierzon H."/>
            <person name="Deng C."/>
            <person name="Wang Y.Y."/>
            <person name="Barron L."/>
            <person name="Manako K."/>
            <person name="Bowen J."/>
            <person name="Foster T.M."/>
            <person name="Erridge Z.A."/>
            <person name="Tiffin H."/>
            <person name="Waite C.N."/>
            <person name="Davies K.M."/>
            <person name="Grierson E.P."/>
            <person name="Laing W.A."/>
            <person name="Kirk R."/>
            <person name="Chen X."/>
            <person name="Wood M."/>
            <person name="Montefiori M."/>
            <person name="Brummell D.A."/>
            <person name="Schwinn K.E."/>
            <person name="Catanach A."/>
            <person name="Fullerton C."/>
            <person name="Li D."/>
            <person name="Meiyalaghan S."/>
            <person name="Nieuwenhuizen N."/>
            <person name="Read N."/>
            <person name="Prakash R."/>
            <person name="Hunter D."/>
            <person name="Zhang H."/>
            <person name="McKenzie M."/>
            <person name="Knabel M."/>
            <person name="Harris A."/>
            <person name="Allan A.C."/>
            <person name="Gleave A."/>
            <person name="Chen A."/>
            <person name="Janssen B.J."/>
            <person name="Plunkett B."/>
            <person name="Ampomah-Dwamena C."/>
            <person name="Voogd C."/>
            <person name="Leif D."/>
            <person name="Lafferty D."/>
            <person name="Souleyre E.J.F."/>
            <person name="Varkonyi-Gasic E."/>
            <person name="Gambi F."/>
            <person name="Hanley J."/>
            <person name="Yao J.L."/>
            <person name="Cheung J."/>
            <person name="David K.M."/>
            <person name="Warren B."/>
            <person name="Marsh K."/>
            <person name="Snowden K.C."/>
            <person name="Lin-Wang K."/>
            <person name="Brian L."/>
            <person name="Martinez-Sanchez M."/>
            <person name="Wang M."/>
            <person name="Ileperuma N."/>
            <person name="Macnee N."/>
            <person name="Campin R."/>
            <person name="McAtee P."/>
            <person name="Drummond R.S.M."/>
            <person name="Espley R.V."/>
            <person name="Ireland H.S."/>
            <person name="Wu R."/>
            <person name="Atkinson R.G."/>
            <person name="Karunairetnam S."/>
            <person name="Bulley S."/>
            <person name="Chunkath S."/>
            <person name="Hanley Z."/>
            <person name="Storey R."/>
            <person name="Thrimawithana A.H."/>
            <person name="Thomson S."/>
            <person name="David C."/>
            <person name="Testolin R."/>
            <person name="Huang H."/>
            <person name="Hellens R.P."/>
            <person name="Schaffer R.J."/>
        </authorList>
    </citation>
    <scope>NUCLEOTIDE SEQUENCE [LARGE SCALE GENOMIC DNA]</scope>
    <source>
        <strain evidence="3">cv. Red5</strain>
    </source>
</reference>
<dbReference type="SMART" id="SM00612">
    <property type="entry name" value="Kelch"/>
    <property type="match status" value="2"/>
</dbReference>
<reference evidence="2 3" key="1">
    <citation type="submission" date="2017-07" db="EMBL/GenBank/DDBJ databases">
        <title>An improved, manually edited Actinidia chinensis var. chinensis (kiwifruit) genome highlights the challenges associated with draft genomes and gene prediction in plants.</title>
        <authorList>
            <person name="Pilkington S."/>
            <person name="Crowhurst R."/>
            <person name="Hilario E."/>
            <person name="Nardozza S."/>
            <person name="Fraser L."/>
            <person name="Peng Y."/>
            <person name="Gunaseelan K."/>
            <person name="Simpson R."/>
            <person name="Tahir J."/>
            <person name="Deroles S."/>
            <person name="Templeton K."/>
            <person name="Luo Z."/>
            <person name="Davy M."/>
            <person name="Cheng C."/>
            <person name="Mcneilage M."/>
            <person name="Scaglione D."/>
            <person name="Liu Y."/>
            <person name="Zhang Q."/>
            <person name="Datson P."/>
            <person name="De Silva N."/>
            <person name="Gardiner S."/>
            <person name="Bassett H."/>
            <person name="Chagne D."/>
            <person name="Mccallum J."/>
            <person name="Dzierzon H."/>
            <person name="Deng C."/>
            <person name="Wang Y.-Y."/>
            <person name="Barron N."/>
            <person name="Manako K."/>
            <person name="Bowen J."/>
            <person name="Foster T."/>
            <person name="Erridge Z."/>
            <person name="Tiffin H."/>
            <person name="Waite C."/>
            <person name="Davies K."/>
            <person name="Grierson E."/>
            <person name="Laing W."/>
            <person name="Kirk R."/>
            <person name="Chen X."/>
            <person name="Wood M."/>
            <person name="Montefiori M."/>
            <person name="Brummell D."/>
            <person name="Schwinn K."/>
            <person name="Catanach A."/>
            <person name="Fullerton C."/>
            <person name="Li D."/>
            <person name="Meiyalaghan S."/>
            <person name="Nieuwenhuizen N."/>
            <person name="Read N."/>
            <person name="Prakash R."/>
            <person name="Hunter D."/>
            <person name="Zhang H."/>
            <person name="Mckenzie M."/>
            <person name="Knabel M."/>
            <person name="Harris A."/>
            <person name="Allan A."/>
            <person name="Chen A."/>
            <person name="Janssen B."/>
            <person name="Plunkett B."/>
            <person name="Dwamena C."/>
            <person name="Voogd C."/>
            <person name="Leif D."/>
            <person name="Lafferty D."/>
            <person name="Souleyre E."/>
            <person name="Varkonyi-Gasic E."/>
            <person name="Gambi F."/>
            <person name="Hanley J."/>
            <person name="Yao J.-L."/>
            <person name="Cheung J."/>
            <person name="David K."/>
            <person name="Warren B."/>
            <person name="Marsh K."/>
            <person name="Snowden K."/>
            <person name="Lin-Wang K."/>
            <person name="Brian L."/>
            <person name="Martinez-Sanchez M."/>
            <person name="Wang M."/>
            <person name="Ileperuma N."/>
            <person name="Macnee N."/>
            <person name="Campin R."/>
            <person name="Mcatee P."/>
            <person name="Drummond R."/>
            <person name="Espley R."/>
            <person name="Ireland H."/>
            <person name="Wu R."/>
            <person name="Atkinson R."/>
            <person name="Karunairetnam S."/>
            <person name="Bulley S."/>
            <person name="Chunkath S."/>
            <person name="Hanley Z."/>
            <person name="Storey R."/>
            <person name="Thrimawithana A."/>
            <person name="Thomson S."/>
            <person name="David C."/>
            <person name="Testolin R."/>
        </authorList>
    </citation>
    <scope>NUCLEOTIDE SEQUENCE [LARGE SCALE GENOMIC DNA]</scope>
    <source>
        <strain evidence="3">cv. Red5</strain>
        <tissue evidence="2">Young leaf</tissue>
    </source>
</reference>
<dbReference type="InterPro" id="IPR001810">
    <property type="entry name" value="F-box_dom"/>
</dbReference>
<dbReference type="GO" id="GO:0080037">
    <property type="term" value="P:negative regulation of cytokinin-activated signaling pathway"/>
    <property type="evidence" value="ECO:0007669"/>
    <property type="project" value="InterPro"/>
</dbReference>
<dbReference type="Pfam" id="PF24681">
    <property type="entry name" value="Kelch_KLHDC2_KLHL20_DRC7"/>
    <property type="match status" value="1"/>
</dbReference>
<keyword evidence="3" id="KW-1185">Reference proteome</keyword>
<feature type="domain" description="F-box" evidence="1">
    <location>
        <begin position="10"/>
        <end position="49"/>
    </location>
</feature>
<dbReference type="PANTHER" id="PTHR46407">
    <property type="entry name" value="OS02G0208700 PROTEIN"/>
    <property type="match status" value="1"/>
</dbReference>
<dbReference type="SUPFAM" id="SSF81383">
    <property type="entry name" value="F-box domain"/>
    <property type="match status" value="1"/>
</dbReference>
<dbReference type="InParanoid" id="A0A2R6PUW7"/>
<dbReference type="FunCoup" id="A0A2R6PUW7">
    <property type="interactions" value="256"/>
</dbReference>
<dbReference type="STRING" id="1590841.A0A2R6PUW7"/>
<dbReference type="AlphaFoldDB" id="A0A2R6PUW7"/>
<dbReference type="EMBL" id="NKQK01000023">
    <property type="protein sequence ID" value="PSR96846.1"/>
    <property type="molecule type" value="Genomic_DNA"/>
</dbReference>
<gene>
    <name evidence="2" type="ORF">CEY00_Acc26900</name>
</gene>
<protein>
    <submittedName>
        <fullName evidence="2">F-box/kelch-repeat protein</fullName>
    </submittedName>
</protein>
<comment type="caution">
    <text evidence="2">The sequence shown here is derived from an EMBL/GenBank/DDBJ whole genome shotgun (WGS) entry which is preliminary data.</text>
</comment>
<dbReference type="Proteomes" id="UP000241394">
    <property type="component" value="Chromosome LG23"/>
</dbReference>
<dbReference type="InterPro" id="IPR006652">
    <property type="entry name" value="Kelch_1"/>
</dbReference>